<dbReference type="PANTHER" id="PTHR30528:SF0">
    <property type="entry name" value="CYTOPLASMIC PROTEIN"/>
    <property type="match status" value="1"/>
</dbReference>
<dbReference type="Pfam" id="PF06224">
    <property type="entry name" value="AlkZ-like"/>
    <property type="match status" value="1"/>
</dbReference>
<feature type="compositionally biased region" description="Basic residues" evidence="1">
    <location>
        <begin position="33"/>
        <end position="42"/>
    </location>
</feature>
<dbReference type="InterPro" id="IPR009351">
    <property type="entry name" value="AlkZ-like"/>
</dbReference>
<protein>
    <submittedName>
        <fullName evidence="2">Winged helix-turn-helix domain-containing protein</fullName>
    </submittedName>
</protein>
<dbReference type="EMBL" id="CP059319">
    <property type="protein sequence ID" value="QTH23240.1"/>
    <property type="molecule type" value="Genomic_DNA"/>
</dbReference>
<dbReference type="AlphaFoldDB" id="A0A975D516"/>
<proteinExistence type="predicted"/>
<gene>
    <name evidence="2" type="ORF">HRJ34_06970</name>
</gene>
<dbReference type="Proteomes" id="UP000664914">
    <property type="component" value="Chromosome"/>
</dbReference>
<feature type="region of interest" description="Disordered" evidence="1">
    <location>
        <begin position="1"/>
        <end position="61"/>
    </location>
</feature>
<evidence type="ECO:0000313" key="3">
    <source>
        <dbReference type="Proteomes" id="UP000664914"/>
    </source>
</evidence>
<name>A0A975D516_9SPHN</name>
<reference evidence="2" key="1">
    <citation type="submission" date="2020-07" db="EMBL/GenBank/DDBJ databases">
        <authorList>
            <person name="Camacho E."/>
        </authorList>
    </citation>
    <scope>NUCLEOTIDE SEQUENCE</scope>
    <source>
        <strain evidence="2">MPO218</strain>
    </source>
</reference>
<accession>A0A975D516</accession>
<organism evidence="2 3">
    <name type="scientific">Rhizorhabdus wittichii</name>
    <dbReference type="NCBI Taxonomy" id="160791"/>
    <lineage>
        <taxon>Bacteria</taxon>
        <taxon>Pseudomonadati</taxon>
        <taxon>Pseudomonadota</taxon>
        <taxon>Alphaproteobacteria</taxon>
        <taxon>Sphingomonadales</taxon>
        <taxon>Sphingomonadaceae</taxon>
        <taxon>Rhizorhabdus</taxon>
    </lineage>
</organism>
<evidence type="ECO:0000313" key="2">
    <source>
        <dbReference type="EMBL" id="QTH23240.1"/>
    </source>
</evidence>
<evidence type="ECO:0000256" key="1">
    <source>
        <dbReference type="SAM" id="MobiDB-lite"/>
    </source>
</evidence>
<feature type="compositionally biased region" description="Basic residues" evidence="1">
    <location>
        <begin position="17"/>
        <end position="26"/>
    </location>
</feature>
<sequence>MGGYTNGDRGLAFAQAPRHRSAHGSRRAPPPLFRHRRPRRARRGGDRGRPPAGRDRVRHRTRVRPALRAVDPAPCAWRRARSRGRLQGRQGSQGRRGLCLGGAADGAALTATLSPAQARRIALAAQGFGAARPPAPGTLHLRRTLDRLGLHQIDSVNVLSRAHYLPAFSRLGHYDRAALDEAAWGRRSKRRMFEYWAHEASLLPLDLHPLLRWRMAEADRGERGWSSLRVYAREKRGEVDAVLDRIRAEGPLAVSDFDDGKSRSGWWEWGDSKRKLEWLFWAGHITTATRRGGFERVYDLTERVIPPAILALPTPDKAAAHRALIARAAAALGIATETDLRDYFRTGVADTRAAIAELAEEGVLLPASVAGWRRPAWLHRDARHPRRVDARALLVPFDPLIWERDRTERLFGFHYRIEIYTPAEKRRYGYYVLPFLLGDRLVARVDLKADRQASVLRVLSTHPEPDAPAATQAALDEELATMAGWLGLERVSHG</sequence>
<dbReference type="PANTHER" id="PTHR30528">
    <property type="entry name" value="CYTOPLASMIC PROTEIN"/>
    <property type="match status" value="1"/>
</dbReference>
<reference evidence="2" key="2">
    <citation type="submission" date="2021-04" db="EMBL/GenBank/DDBJ databases">
        <title>Isolation and genomic analysis of the ibuprofen-degrading bacterium Sphingomonas strain MPO218.</title>
        <authorList>
            <person name="Aulestia M."/>
            <person name="Flores A."/>
            <person name="Mangas E.L."/>
            <person name="Perez-Pulido A.J."/>
            <person name="Santero E."/>
            <person name="Camacho E.M."/>
        </authorList>
    </citation>
    <scope>NUCLEOTIDE SEQUENCE</scope>
    <source>
        <strain evidence="2">MPO218</strain>
    </source>
</reference>
<feature type="compositionally biased region" description="Basic and acidic residues" evidence="1">
    <location>
        <begin position="43"/>
        <end position="55"/>
    </location>
</feature>